<evidence type="ECO:0000256" key="2">
    <source>
        <dbReference type="SAM" id="Phobius"/>
    </source>
</evidence>
<comment type="caution">
    <text evidence="3">The sequence shown here is derived from an EMBL/GenBank/DDBJ whole genome shotgun (WGS) entry which is preliminary data.</text>
</comment>
<protein>
    <recommendedName>
        <fullName evidence="5">Transmembrane protein</fullName>
    </recommendedName>
</protein>
<sequence length="229" mass="25340">MSSTITTTPPTASLDEPAFTSSPAATGDDGSESMNRGANYFFGFLITFVVLLLIFVGCGVLSRRRLMTRRQAVLLETWGTGEGDMLVRAPTLLEKSMVKSNPGWMSLMPLSVKLLRGPQFVLQGDGPLTSIPHLDLPRQLEAGDYSRPGHSSLSIPSWIQEESKRLSLRHKEKTLPVEGIEIVVMIIMPSETHLRQGIVDDDDDSRLLPEYQMGVATLPWYTDIQTQSH</sequence>
<gene>
    <name evidence="3" type="ORF">CVT24_011297</name>
</gene>
<evidence type="ECO:0000256" key="1">
    <source>
        <dbReference type="SAM" id="MobiDB-lite"/>
    </source>
</evidence>
<dbReference type="Proteomes" id="UP000284842">
    <property type="component" value="Unassembled WGS sequence"/>
</dbReference>
<evidence type="ECO:0000313" key="3">
    <source>
        <dbReference type="EMBL" id="PPR06798.1"/>
    </source>
</evidence>
<feature type="transmembrane region" description="Helical" evidence="2">
    <location>
        <begin position="40"/>
        <end position="61"/>
    </location>
</feature>
<organism evidence="3 4">
    <name type="scientific">Panaeolus cyanescens</name>
    <dbReference type="NCBI Taxonomy" id="181874"/>
    <lineage>
        <taxon>Eukaryota</taxon>
        <taxon>Fungi</taxon>
        <taxon>Dikarya</taxon>
        <taxon>Basidiomycota</taxon>
        <taxon>Agaricomycotina</taxon>
        <taxon>Agaricomycetes</taxon>
        <taxon>Agaricomycetidae</taxon>
        <taxon>Agaricales</taxon>
        <taxon>Agaricineae</taxon>
        <taxon>Galeropsidaceae</taxon>
        <taxon>Panaeolus</taxon>
    </lineage>
</organism>
<feature type="compositionally biased region" description="Low complexity" evidence="1">
    <location>
        <begin position="1"/>
        <end position="11"/>
    </location>
</feature>
<keyword evidence="2" id="KW-0472">Membrane</keyword>
<dbReference type="InParanoid" id="A0A409YV06"/>
<reference evidence="3 4" key="1">
    <citation type="journal article" date="2018" name="Evol. Lett.">
        <title>Horizontal gene cluster transfer increased hallucinogenic mushroom diversity.</title>
        <authorList>
            <person name="Reynolds H.T."/>
            <person name="Vijayakumar V."/>
            <person name="Gluck-Thaler E."/>
            <person name="Korotkin H.B."/>
            <person name="Matheny P.B."/>
            <person name="Slot J.C."/>
        </authorList>
    </citation>
    <scope>NUCLEOTIDE SEQUENCE [LARGE SCALE GENOMIC DNA]</scope>
    <source>
        <strain evidence="3 4">2629</strain>
    </source>
</reference>
<keyword evidence="4" id="KW-1185">Reference proteome</keyword>
<dbReference type="EMBL" id="NHTK01000579">
    <property type="protein sequence ID" value="PPR06798.1"/>
    <property type="molecule type" value="Genomic_DNA"/>
</dbReference>
<dbReference type="AlphaFoldDB" id="A0A409YV06"/>
<dbReference type="OrthoDB" id="3071396at2759"/>
<evidence type="ECO:0000313" key="4">
    <source>
        <dbReference type="Proteomes" id="UP000284842"/>
    </source>
</evidence>
<name>A0A409YV06_9AGAR</name>
<feature type="region of interest" description="Disordered" evidence="1">
    <location>
        <begin position="1"/>
        <end position="31"/>
    </location>
</feature>
<keyword evidence="2" id="KW-1133">Transmembrane helix</keyword>
<keyword evidence="2" id="KW-0812">Transmembrane</keyword>
<proteinExistence type="predicted"/>
<evidence type="ECO:0008006" key="5">
    <source>
        <dbReference type="Google" id="ProtNLM"/>
    </source>
</evidence>
<accession>A0A409YV06</accession>